<keyword evidence="6 11" id="KW-1133">Transmembrane helix</keyword>
<evidence type="ECO:0000256" key="11">
    <source>
        <dbReference type="SAM" id="Phobius"/>
    </source>
</evidence>
<dbReference type="Proteomes" id="UP000474024">
    <property type="component" value="Unassembled WGS sequence"/>
</dbReference>
<dbReference type="GO" id="GO:0051205">
    <property type="term" value="P:protein insertion into membrane"/>
    <property type="evidence" value="ECO:0007669"/>
    <property type="project" value="TreeGrafter"/>
</dbReference>
<protein>
    <submittedName>
        <fullName evidence="13">YidC/Oxa1 family membrane protein insertase</fullName>
    </submittedName>
</protein>
<evidence type="ECO:0000256" key="8">
    <source>
        <dbReference type="ARBA" id="ARBA00023186"/>
    </source>
</evidence>
<accession>A0A6L5YTS3</accession>
<evidence type="ECO:0000256" key="1">
    <source>
        <dbReference type="ARBA" id="ARBA00004651"/>
    </source>
</evidence>
<dbReference type="InterPro" id="IPR047196">
    <property type="entry name" value="YidC_ALB_C"/>
</dbReference>
<dbReference type="NCBIfam" id="TIGR03592">
    <property type="entry name" value="yidC_oxa1_cterm"/>
    <property type="match status" value="1"/>
</dbReference>
<comment type="caution">
    <text evidence="13">The sequence shown here is derived from an EMBL/GenBank/DDBJ whole genome shotgun (WGS) entry which is preliminary data.</text>
</comment>
<organism evidence="13 14">
    <name type="scientific">Roseburia porci</name>
    <dbReference type="NCBI Taxonomy" id="2605790"/>
    <lineage>
        <taxon>Bacteria</taxon>
        <taxon>Bacillati</taxon>
        <taxon>Bacillota</taxon>
        <taxon>Clostridia</taxon>
        <taxon>Lachnospirales</taxon>
        <taxon>Lachnospiraceae</taxon>
        <taxon>Roseburia</taxon>
    </lineage>
</organism>
<dbReference type="PANTHER" id="PTHR12428">
    <property type="entry name" value="OXA1"/>
    <property type="match status" value="1"/>
</dbReference>
<dbReference type="GO" id="GO:0015031">
    <property type="term" value="P:protein transport"/>
    <property type="evidence" value="ECO:0007669"/>
    <property type="project" value="UniProtKB-KW"/>
</dbReference>
<dbReference type="GO" id="GO:0005886">
    <property type="term" value="C:plasma membrane"/>
    <property type="evidence" value="ECO:0007669"/>
    <property type="project" value="UniProtKB-SubCell"/>
</dbReference>
<feature type="transmembrane region" description="Helical" evidence="11">
    <location>
        <begin position="38"/>
        <end position="58"/>
    </location>
</feature>
<dbReference type="Pfam" id="PF02096">
    <property type="entry name" value="60KD_IMP"/>
    <property type="match status" value="1"/>
</dbReference>
<feature type="transmembrane region" description="Helical" evidence="11">
    <location>
        <begin position="243"/>
        <end position="263"/>
    </location>
</feature>
<keyword evidence="5" id="KW-0653">Protein transport</keyword>
<name>A0A6L5YTS3_9FIRM</name>
<evidence type="ECO:0000256" key="7">
    <source>
        <dbReference type="ARBA" id="ARBA00023136"/>
    </source>
</evidence>
<evidence type="ECO:0000313" key="13">
    <source>
        <dbReference type="EMBL" id="MST75860.1"/>
    </source>
</evidence>
<dbReference type="InterPro" id="IPR001708">
    <property type="entry name" value="YidC/ALB3/OXA1/COX18"/>
</dbReference>
<evidence type="ECO:0000256" key="9">
    <source>
        <dbReference type="RuleBase" id="RU003945"/>
    </source>
</evidence>
<feature type="domain" description="Membrane insertase YidC/Oxa/ALB C-terminal" evidence="12">
    <location>
        <begin position="39"/>
        <end position="329"/>
    </location>
</feature>
<evidence type="ECO:0000256" key="5">
    <source>
        <dbReference type="ARBA" id="ARBA00022927"/>
    </source>
</evidence>
<dbReference type="GO" id="GO:0032977">
    <property type="term" value="F:membrane insertase activity"/>
    <property type="evidence" value="ECO:0007669"/>
    <property type="project" value="InterPro"/>
</dbReference>
<comment type="subcellular location">
    <subcellularLocation>
        <location evidence="1">Cell membrane</location>
        <topology evidence="1">Multi-pass membrane protein</topology>
    </subcellularLocation>
    <subcellularLocation>
        <location evidence="9">Membrane</location>
        <topology evidence="9">Multi-pass membrane protein</topology>
    </subcellularLocation>
</comment>
<feature type="transmembrane region" description="Helical" evidence="11">
    <location>
        <begin position="292"/>
        <end position="315"/>
    </location>
</feature>
<dbReference type="AlphaFoldDB" id="A0A6L5YTS3"/>
<keyword evidence="2" id="KW-0813">Transport</keyword>
<gene>
    <name evidence="13" type="ORF">FYJ75_12805</name>
</gene>
<dbReference type="PANTHER" id="PTHR12428:SF65">
    <property type="entry name" value="CYTOCHROME C OXIDASE ASSEMBLY PROTEIN COX18, MITOCHONDRIAL"/>
    <property type="match status" value="1"/>
</dbReference>
<proteinExistence type="inferred from homology"/>
<evidence type="ECO:0000256" key="2">
    <source>
        <dbReference type="ARBA" id="ARBA00022448"/>
    </source>
</evidence>
<dbReference type="InterPro" id="IPR028055">
    <property type="entry name" value="YidC/Oxa/ALB_C"/>
</dbReference>
<evidence type="ECO:0000313" key="14">
    <source>
        <dbReference type="Proteomes" id="UP000474024"/>
    </source>
</evidence>
<evidence type="ECO:0000256" key="6">
    <source>
        <dbReference type="ARBA" id="ARBA00022989"/>
    </source>
</evidence>
<keyword evidence="8" id="KW-0143">Chaperone</keyword>
<evidence type="ECO:0000256" key="4">
    <source>
        <dbReference type="ARBA" id="ARBA00022692"/>
    </source>
</evidence>
<evidence type="ECO:0000256" key="10">
    <source>
        <dbReference type="SAM" id="Coils"/>
    </source>
</evidence>
<dbReference type="CDD" id="cd20070">
    <property type="entry name" value="5TM_YidC_Alb3"/>
    <property type="match status" value="1"/>
</dbReference>
<evidence type="ECO:0000259" key="12">
    <source>
        <dbReference type="Pfam" id="PF02096"/>
    </source>
</evidence>
<keyword evidence="14" id="KW-1185">Reference proteome</keyword>
<keyword evidence="3" id="KW-1003">Cell membrane</keyword>
<sequence>MLLTAYSGAILGPIAKVLGWVMNGIYMAMYNLFGIEDVALSIILLTAVIYLCLLPLTIKQQKFSKMTQIMQPEIQAIQNKYKNKKDQASMQAMQQETQLVYEKYGVSPAGSCVQMLIQMPILFALYRVFYNVPAYIVSVKNQFSGLVDTISATSGFQDTMTQIMKDYKLNVSVDFTTTDTSALKNYIVDVLYKLPKSGWENLTDYFSNVGSEVDTLTPHMNKFNYFFGLNVSDTPLNVIKTSFASHAWLILVAALLIPVISYLTQMLNIKLMPQAGSNGNDQMAQQMKTMNLMMPLFSFVMCFTVPVGLGVYWIAGAVCRSVQQLFINKYFQNLDMDDVIRKNQEKAKKKREKMGIAQNQIRDAAKISTKKIDSTAESNKMSSAQKELELEKAAAKKANAKAGSMAAKANMVRDFNEKNSRK</sequence>
<dbReference type="EMBL" id="VUNI01000028">
    <property type="protein sequence ID" value="MST75860.1"/>
    <property type="molecule type" value="Genomic_DNA"/>
</dbReference>
<feature type="transmembrane region" description="Helical" evidence="11">
    <location>
        <begin position="6"/>
        <end position="26"/>
    </location>
</feature>
<keyword evidence="10" id="KW-0175">Coiled coil</keyword>
<keyword evidence="7 11" id="KW-0472">Membrane</keyword>
<comment type="similarity">
    <text evidence="9">Belongs to the OXA1/ALB3/YidC family.</text>
</comment>
<feature type="coiled-coil region" evidence="10">
    <location>
        <begin position="340"/>
        <end position="401"/>
    </location>
</feature>
<keyword evidence="4 9" id="KW-0812">Transmembrane</keyword>
<reference evidence="13 14" key="1">
    <citation type="submission" date="2019-08" db="EMBL/GenBank/DDBJ databases">
        <title>In-depth cultivation of the pig gut microbiome towards novel bacterial diversity and tailored functional studies.</title>
        <authorList>
            <person name="Wylensek D."/>
            <person name="Hitch T.C.A."/>
            <person name="Clavel T."/>
        </authorList>
    </citation>
    <scope>NUCLEOTIDE SEQUENCE [LARGE SCALE GENOMIC DNA]</scope>
    <source>
        <strain evidence="13 14">MUC/MUC-530-WT-4D</strain>
    </source>
</reference>
<evidence type="ECO:0000256" key="3">
    <source>
        <dbReference type="ARBA" id="ARBA00022475"/>
    </source>
</evidence>